<dbReference type="InterPro" id="IPR050553">
    <property type="entry name" value="Thioredoxin_ResA/DsbE_sf"/>
</dbReference>
<evidence type="ECO:0000256" key="1">
    <source>
        <dbReference type="ARBA" id="ARBA00023284"/>
    </source>
</evidence>
<reference evidence="4" key="1">
    <citation type="submission" date="2020-12" db="EMBL/GenBank/DDBJ databases">
        <title>Oil enriched cultivation method for isolating marine PHA-producing bacteria.</title>
        <authorList>
            <person name="Zheng W."/>
            <person name="Yu S."/>
            <person name="Huang Y."/>
        </authorList>
    </citation>
    <scope>NUCLEOTIDE SEQUENCE</scope>
    <source>
        <strain evidence="4">SY-2-12</strain>
    </source>
</reference>
<feature type="transmembrane region" description="Helical" evidence="2">
    <location>
        <begin position="46"/>
        <end position="68"/>
    </location>
</feature>
<dbReference type="SUPFAM" id="SSF52833">
    <property type="entry name" value="Thioredoxin-like"/>
    <property type="match status" value="1"/>
</dbReference>
<dbReference type="Pfam" id="PF01790">
    <property type="entry name" value="LGT"/>
    <property type="match status" value="1"/>
</dbReference>
<dbReference type="CDD" id="cd02966">
    <property type="entry name" value="TlpA_like_family"/>
    <property type="match status" value="1"/>
</dbReference>
<dbReference type="GO" id="GO:0016209">
    <property type="term" value="F:antioxidant activity"/>
    <property type="evidence" value="ECO:0007669"/>
    <property type="project" value="InterPro"/>
</dbReference>
<evidence type="ECO:0000259" key="3">
    <source>
        <dbReference type="PROSITE" id="PS51352"/>
    </source>
</evidence>
<proteinExistence type="predicted"/>
<keyword evidence="2" id="KW-0472">Membrane</keyword>
<dbReference type="Pfam" id="PF00578">
    <property type="entry name" value="AhpC-TSA"/>
    <property type="match status" value="1"/>
</dbReference>
<name>A0A939EBN4_9HYPH</name>
<sequence>MNGISIGPIAFDIERFAFVVAALIFMSVFHVMTIPQARRGIDLRRWAIPAALSWLVAARTGFVLQHWAVFLEHPLDMLKLWQGGISVGAGFLGLGVLTLFLLVRREAVVAPIMGAAFVGWLAGELVLRSQEQQAGAQTTLPETAFPHMAGEPVRLDERQGTPLVLNLWASWCPPCRREMPMMMDVADRIEGAELVFANQGETEQRIATFLKNLDEDGEHVSLDPTSSLMTRFNAMGLPTTLFFDASGTLRDAHFGEISRAELLSQIATLQSAAPQADADRASQPTNQGDF</sequence>
<keyword evidence="1" id="KW-0676">Redox-active center</keyword>
<evidence type="ECO:0000313" key="4">
    <source>
        <dbReference type="EMBL" id="MBN9670232.1"/>
    </source>
</evidence>
<dbReference type="AlphaFoldDB" id="A0A939EBN4"/>
<feature type="domain" description="Thioredoxin" evidence="3">
    <location>
        <begin position="134"/>
        <end position="271"/>
    </location>
</feature>
<dbReference type="GO" id="GO:0005886">
    <property type="term" value="C:plasma membrane"/>
    <property type="evidence" value="ECO:0007669"/>
    <property type="project" value="InterPro"/>
</dbReference>
<dbReference type="PROSITE" id="PS00194">
    <property type="entry name" value="THIOREDOXIN_1"/>
    <property type="match status" value="1"/>
</dbReference>
<accession>A0A939EBN4</accession>
<keyword evidence="2" id="KW-0812">Transmembrane</keyword>
<comment type="caution">
    <text evidence="4">The sequence shown here is derived from an EMBL/GenBank/DDBJ whole genome shotgun (WGS) entry which is preliminary data.</text>
</comment>
<feature type="transmembrane region" description="Helical" evidence="2">
    <location>
        <begin position="16"/>
        <end position="34"/>
    </location>
</feature>
<dbReference type="RefSeq" id="WP_207139732.1">
    <property type="nucleotide sequence ID" value="NZ_JAEKJZ010000001.1"/>
</dbReference>
<keyword evidence="2" id="KW-1133">Transmembrane helix</keyword>
<dbReference type="GO" id="GO:0015036">
    <property type="term" value="F:disulfide oxidoreductase activity"/>
    <property type="evidence" value="ECO:0007669"/>
    <property type="project" value="UniProtKB-ARBA"/>
</dbReference>
<dbReference type="EMBL" id="JAEKJZ010000001">
    <property type="protein sequence ID" value="MBN9670232.1"/>
    <property type="molecule type" value="Genomic_DNA"/>
</dbReference>
<dbReference type="Proteomes" id="UP000664096">
    <property type="component" value="Unassembled WGS sequence"/>
</dbReference>
<organism evidence="4 5">
    <name type="scientific">Roseibium aggregatum</name>
    <dbReference type="NCBI Taxonomy" id="187304"/>
    <lineage>
        <taxon>Bacteria</taxon>
        <taxon>Pseudomonadati</taxon>
        <taxon>Pseudomonadota</taxon>
        <taxon>Alphaproteobacteria</taxon>
        <taxon>Hyphomicrobiales</taxon>
        <taxon>Stappiaceae</taxon>
        <taxon>Roseibium</taxon>
    </lineage>
</organism>
<evidence type="ECO:0000256" key="2">
    <source>
        <dbReference type="SAM" id="Phobius"/>
    </source>
</evidence>
<dbReference type="PANTHER" id="PTHR42852:SF13">
    <property type="entry name" value="PROTEIN DIPZ"/>
    <property type="match status" value="1"/>
</dbReference>
<dbReference type="GO" id="GO:0008961">
    <property type="term" value="F:phosphatidylglycerol-prolipoprotein diacylglyceryl transferase activity"/>
    <property type="evidence" value="ECO:0007669"/>
    <property type="project" value="InterPro"/>
</dbReference>
<dbReference type="InterPro" id="IPR001640">
    <property type="entry name" value="Lgt"/>
</dbReference>
<dbReference type="Gene3D" id="3.40.30.10">
    <property type="entry name" value="Glutaredoxin"/>
    <property type="match status" value="1"/>
</dbReference>
<dbReference type="InterPro" id="IPR013766">
    <property type="entry name" value="Thioredoxin_domain"/>
</dbReference>
<feature type="transmembrane region" description="Helical" evidence="2">
    <location>
        <begin position="80"/>
        <end position="103"/>
    </location>
</feature>
<dbReference type="PROSITE" id="PS51352">
    <property type="entry name" value="THIOREDOXIN_2"/>
    <property type="match status" value="1"/>
</dbReference>
<protein>
    <submittedName>
        <fullName evidence="4">TlpA family protein disulfide reductase</fullName>
    </submittedName>
</protein>
<dbReference type="InterPro" id="IPR000866">
    <property type="entry name" value="AhpC/TSA"/>
</dbReference>
<dbReference type="InterPro" id="IPR036249">
    <property type="entry name" value="Thioredoxin-like_sf"/>
</dbReference>
<dbReference type="InterPro" id="IPR017937">
    <property type="entry name" value="Thioredoxin_CS"/>
</dbReference>
<gene>
    <name evidence="4" type="ORF">JF539_07765</name>
</gene>
<dbReference type="PANTHER" id="PTHR42852">
    <property type="entry name" value="THIOL:DISULFIDE INTERCHANGE PROTEIN DSBE"/>
    <property type="match status" value="1"/>
</dbReference>
<evidence type="ECO:0000313" key="5">
    <source>
        <dbReference type="Proteomes" id="UP000664096"/>
    </source>
</evidence>
<dbReference type="GO" id="GO:0042158">
    <property type="term" value="P:lipoprotein biosynthetic process"/>
    <property type="evidence" value="ECO:0007669"/>
    <property type="project" value="InterPro"/>
</dbReference>